<dbReference type="Gene3D" id="1.10.150.20">
    <property type="entry name" value="5' to 3' exonuclease, C-terminal subdomain"/>
    <property type="match status" value="1"/>
</dbReference>
<keyword evidence="14" id="KW-1185">Reference proteome</keyword>
<dbReference type="Gene3D" id="2.170.120.12">
    <property type="entry name" value="DNA-directed RNA polymerase, insert domain"/>
    <property type="match status" value="1"/>
</dbReference>
<dbReference type="NCBIfam" id="NF003519">
    <property type="entry name" value="PRK05182.2-5"/>
    <property type="match status" value="1"/>
</dbReference>
<dbReference type="NCBIfam" id="TIGR02027">
    <property type="entry name" value="rpoA"/>
    <property type="match status" value="1"/>
</dbReference>
<sequence>MAHRELLKELILPYELKYEQNTYENRYGKFYIYPFDKGVGVTIANSLRRILLSAIPGYALTSLKIEGVNHEFDAVKYVKEDVTDIVLALKKVAIYLNDNSNYKRIHLEKHGPGILTAGDLKVDSTVEIANPGLVIATLGEDAHLIMDLEVEFGRGYRSAEDALSKIDEISVIPIDAIFSPIDRVNFLIEEFRVGEKTDCEKIVLEIWTCGVIDPADAIADASFILKSYFSMFMNFEPIEELVVPGVPESISPEDEILQRSVESLDLSVRSLNCLQSENIATIGELLNYDKDELMKIKNFGKKSLTEINEKLALYNLKIKGE</sequence>
<dbReference type="OrthoDB" id="9805706at2"/>
<dbReference type="InterPro" id="IPR011260">
    <property type="entry name" value="RNAP_asu_C"/>
</dbReference>
<dbReference type="Proteomes" id="UP000240042">
    <property type="component" value="Unassembled WGS sequence"/>
</dbReference>
<evidence type="ECO:0000256" key="1">
    <source>
        <dbReference type="ARBA" id="ARBA00007123"/>
    </source>
</evidence>
<dbReference type="SUPFAM" id="SSF55257">
    <property type="entry name" value="RBP11-like subunits of RNA polymerase"/>
    <property type="match status" value="1"/>
</dbReference>
<evidence type="ECO:0000259" key="12">
    <source>
        <dbReference type="SMART" id="SM00662"/>
    </source>
</evidence>
<dbReference type="Gene3D" id="3.30.1360.10">
    <property type="entry name" value="RNA polymerase, RBP11-like subunit"/>
    <property type="match status" value="1"/>
</dbReference>
<dbReference type="NCBIfam" id="NF003513">
    <property type="entry name" value="PRK05182.1-2"/>
    <property type="match status" value="1"/>
</dbReference>
<evidence type="ECO:0000256" key="4">
    <source>
        <dbReference type="ARBA" id="ARBA00022478"/>
    </source>
</evidence>
<evidence type="ECO:0000256" key="10">
    <source>
        <dbReference type="ARBA" id="ARBA00048552"/>
    </source>
</evidence>
<protein>
    <recommendedName>
        <fullName evidence="3 11">DNA-directed RNA polymerase subunit alpha</fullName>
        <shortName evidence="11">RNAP subunit alpha</shortName>
        <ecNumber evidence="2 11">2.7.7.6</ecNumber>
    </recommendedName>
    <alternativeName>
        <fullName evidence="9 11">RNA polymerase subunit alpha</fullName>
    </alternativeName>
    <alternativeName>
        <fullName evidence="8 11">Transcriptase subunit alpha</fullName>
    </alternativeName>
</protein>
<keyword evidence="7 11" id="KW-0804">Transcription</keyword>
<comment type="subunit">
    <text evidence="11">Homodimer. The RNAP catalytic core consists of 2 alpha, 1 beta, 1 beta' and 1 omega subunit. When a sigma factor is associated with the core the holoenzyme is formed, which can initiate transcription.</text>
</comment>
<proteinExistence type="inferred from homology"/>
<dbReference type="FunFam" id="2.170.120.12:FF:000001">
    <property type="entry name" value="DNA-directed RNA polymerase subunit alpha"/>
    <property type="match status" value="1"/>
</dbReference>
<dbReference type="CDD" id="cd06928">
    <property type="entry name" value="RNAP_alpha_NTD"/>
    <property type="match status" value="1"/>
</dbReference>
<evidence type="ECO:0000313" key="14">
    <source>
        <dbReference type="Proteomes" id="UP000240042"/>
    </source>
</evidence>
<dbReference type="SUPFAM" id="SSF47789">
    <property type="entry name" value="C-terminal domain of RNA polymerase alpha subunit"/>
    <property type="match status" value="1"/>
</dbReference>
<dbReference type="RefSeq" id="WP_092317212.1">
    <property type="nucleotide sequence ID" value="NZ_FOKY01000001.1"/>
</dbReference>
<evidence type="ECO:0000256" key="5">
    <source>
        <dbReference type="ARBA" id="ARBA00022679"/>
    </source>
</evidence>
<comment type="catalytic activity">
    <reaction evidence="10 11">
        <text>RNA(n) + a ribonucleoside 5'-triphosphate = RNA(n+1) + diphosphate</text>
        <dbReference type="Rhea" id="RHEA:21248"/>
        <dbReference type="Rhea" id="RHEA-COMP:14527"/>
        <dbReference type="Rhea" id="RHEA-COMP:17342"/>
        <dbReference type="ChEBI" id="CHEBI:33019"/>
        <dbReference type="ChEBI" id="CHEBI:61557"/>
        <dbReference type="ChEBI" id="CHEBI:140395"/>
        <dbReference type="EC" id="2.7.7.6"/>
    </reaction>
</comment>
<comment type="domain">
    <text evidence="11">The N-terminal domain is essential for RNAP assembly and basal transcription, whereas the C-terminal domain is involved in interaction with transcriptional regulators and with upstream promoter elements.</text>
</comment>
<evidence type="ECO:0000256" key="6">
    <source>
        <dbReference type="ARBA" id="ARBA00022695"/>
    </source>
</evidence>
<gene>
    <name evidence="11" type="primary">rpoA</name>
    <name evidence="13" type="ORF">SAMN02745150_00144</name>
</gene>
<evidence type="ECO:0000256" key="7">
    <source>
        <dbReference type="ARBA" id="ARBA00023163"/>
    </source>
</evidence>
<evidence type="ECO:0000256" key="9">
    <source>
        <dbReference type="ARBA" id="ARBA00033070"/>
    </source>
</evidence>
<dbReference type="Pfam" id="PF03118">
    <property type="entry name" value="RNA_pol_A_CTD"/>
    <property type="match status" value="1"/>
</dbReference>
<dbReference type="GO" id="GO:0003899">
    <property type="term" value="F:DNA-directed RNA polymerase activity"/>
    <property type="evidence" value="ECO:0007669"/>
    <property type="project" value="UniProtKB-UniRule"/>
</dbReference>
<dbReference type="STRING" id="34097.SAMN02745150_00144"/>
<feature type="region of interest" description="Alpha N-terminal domain (alpha-NTD)" evidence="11">
    <location>
        <begin position="1"/>
        <end position="236"/>
    </location>
</feature>
<keyword evidence="6 11" id="KW-0548">Nucleotidyltransferase</keyword>
<name>A0A1I1D167_BREAD</name>
<dbReference type="SUPFAM" id="SSF56553">
    <property type="entry name" value="Insert subdomain of RNA polymerase alpha subunit"/>
    <property type="match status" value="1"/>
</dbReference>
<comment type="similarity">
    <text evidence="1 11">Belongs to the RNA polymerase alpha chain family.</text>
</comment>
<evidence type="ECO:0000256" key="8">
    <source>
        <dbReference type="ARBA" id="ARBA00032524"/>
    </source>
</evidence>
<keyword evidence="5 11" id="KW-0808">Transferase</keyword>
<organism evidence="13 14">
    <name type="scientific">Brevinema andersonii</name>
    <dbReference type="NCBI Taxonomy" id="34097"/>
    <lineage>
        <taxon>Bacteria</taxon>
        <taxon>Pseudomonadati</taxon>
        <taxon>Spirochaetota</taxon>
        <taxon>Spirochaetia</taxon>
        <taxon>Brevinematales</taxon>
        <taxon>Brevinemataceae</taxon>
        <taxon>Brevinema</taxon>
    </lineage>
</organism>
<dbReference type="SMART" id="SM00662">
    <property type="entry name" value="RPOLD"/>
    <property type="match status" value="1"/>
</dbReference>
<evidence type="ECO:0000313" key="13">
    <source>
        <dbReference type="EMBL" id="SFB68102.1"/>
    </source>
</evidence>
<dbReference type="InterPro" id="IPR011773">
    <property type="entry name" value="DNA-dir_RpoA"/>
</dbReference>
<evidence type="ECO:0000256" key="3">
    <source>
        <dbReference type="ARBA" id="ARBA00015972"/>
    </source>
</evidence>
<accession>A0A1I1D167</accession>
<dbReference type="GO" id="GO:0003677">
    <property type="term" value="F:DNA binding"/>
    <property type="evidence" value="ECO:0007669"/>
    <property type="project" value="UniProtKB-UniRule"/>
</dbReference>
<reference evidence="14" key="1">
    <citation type="submission" date="2016-10" db="EMBL/GenBank/DDBJ databases">
        <authorList>
            <person name="Varghese N."/>
            <person name="Submissions S."/>
        </authorList>
    </citation>
    <scope>NUCLEOTIDE SEQUENCE [LARGE SCALE GENOMIC DNA]</scope>
    <source>
        <strain evidence="14">ATCC 43811</strain>
    </source>
</reference>
<dbReference type="InterPro" id="IPR036643">
    <property type="entry name" value="RNApol_insert_sf"/>
</dbReference>
<dbReference type="GO" id="GO:0006351">
    <property type="term" value="P:DNA-templated transcription"/>
    <property type="evidence" value="ECO:0007669"/>
    <property type="project" value="UniProtKB-UniRule"/>
</dbReference>
<dbReference type="Pfam" id="PF01000">
    <property type="entry name" value="RNA_pol_A_bac"/>
    <property type="match status" value="1"/>
</dbReference>
<dbReference type="HAMAP" id="MF_00059">
    <property type="entry name" value="RNApol_bact_RpoA"/>
    <property type="match status" value="1"/>
</dbReference>
<feature type="region of interest" description="Alpha C-terminal domain (alpha-CTD)" evidence="11">
    <location>
        <begin position="256"/>
        <end position="321"/>
    </location>
</feature>
<dbReference type="GO" id="GO:0046983">
    <property type="term" value="F:protein dimerization activity"/>
    <property type="evidence" value="ECO:0007669"/>
    <property type="project" value="InterPro"/>
</dbReference>
<comment type="function">
    <text evidence="11">DNA-dependent RNA polymerase catalyzes the transcription of DNA into RNA using the four ribonucleoside triphosphates as substrates.</text>
</comment>
<dbReference type="InterPro" id="IPR036603">
    <property type="entry name" value="RBP11-like"/>
</dbReference>
<evidence type="ECO:0000256" key="11">
    <source>
        <dbReference type="HAMAP-Rule" id="MF_00059"/>
    </source>
</evidence>
<dbReference type="Pfam" id="PF01193">
    <property type="entry name" value="RNA_pol_L"/>
    <property type="match status" value="1"/>
</dbReference>
<feature type="domain" description="DNA-directed RNA polymerase RpoA/D/Rpb3-type" evidence="12">
    <location>
        <begin position="27"/>
        <end position="235"/>
    </location>
</feature>
<dbReference type="GO" id="GO:0000428">
    <property type="term" value="C:DNA-directed RNA polymerase complex"/>
    <property type="evidence" value="ECO:0007669"/>
    <property type="project" value="UniProtKB-KW"/>
</dbReference>
<dbReference type="EMBL" id="FOKY01000001">
    <property type="protein sequence ID" value="SFB68102.1"/>
    <property type="molecule type" value="Genomic_DNA"/>
</dbReference>
<keyword evidence="4 11" id="KW-0240">DNA-directed RNA polymerase</keyword>
<dbReference type="InterPro" id="IPR011262">
    <property type="entry name" value="DNA-dir_RNA_pol_insert"/>
</dbReference>
<dbReference type="AlphaFoldDB" id="A0A1I1D167"/>
<evidence type="ECO:0000256" key="2">
    <source>
        <dbReference type="ARBA" id="ARBA00012418"/>
    </source>
</evidence>
<dbReference type="EC" id="2.7.7.6" evidence="2 11"/>
<dbReference type="InterPro" id="IPR011263">
    <property type="entry name" value="DNA-dir_RNA_pol_RpoA/D/Rpb3"/>
</dbReference>
<dbReference type="GO" id="GO:0005737">
    <property type="term" value="C:cytoplasm"/>
    <property type="evidence" value="ECO:0007669"/>
    <property type="project" value="UniProtKB-ARBA"/>
</dbReference>